<dbReference type="KEGG" id="pchi:PC41400_26280"/>
<keyword evidence="3" id="KW-0503">Monooxygenase</keyword>
<dbReference type="RefSeq" id="WP_009673274.1">
    <property type="nucleotide sequence ID" value="NZ_BQWH01000035.1"/>
</dbReference>
<keyword evidence="5" id="KW-1185">Reference proteome</keyword>
<feature type="domain" description="ABM" evidence="1">
    <location>
        <begin position="1"/>
        <end position="70"/>
    </location>
</feature>
<dbReference type="Gene3D" id="3.30.70.100">
    <property type="match status" value="1"/>
</dbReference>
<reference evidence="3 4" key="1">
    <citation type="submission" date="2018-01" db="EMBL/GenBank/DDBJ databases">
        <title>The whole genome sequencing and assembly of Paenibacillus chitinolyticus KCCM 41400 strain.</title>
        <authorList>
            <person name="Kim J.-Y."/>
            <person name="Park M.-K."/>
            <person name="Lee Y.-J."/>
            <person name="Yi H."/>
            <person name="Bahn Y.-S."/>
            <person name="Kim J.F."/>
            <person name="Lee D.-W."/>
        </authorList>
    </citation>
    <scope>NUCLEOTIDE SEQUENCE [LARGE SCALE GENOMIC DNA]</scope>
    <source>
        <strain evidence="3 4">KCCM 41400</strain>
    </source>
</reference>
<evidence type="ECO:0000259" key="1">
    <source>
        <dbReference type="Pfam" id="PF03992"/>
    </source>
</evidence>
<keyword evidence="3" id="KW-0560">Oxidoreductase</keyword>
<evidence type="ECO:0000313" key="2">
    <source>
        <dbReference type="EMBL" id="MCY9595248.1"/>
    </source>
</evidence>
<proteinExistence type="predicted"/>
<dbReference type="PANTHER" id="PTHR34474">
    <property type="entry name" value="SIGNAL TRANSDUCTION PROTEIN TRAP"/>
    <property type="match status" value="1"/>
</dbReference>
<dbReference type="InterPro" id="IPR050404">
    <property type="entry name" value="Heme-degrading_MO"/>
</dbReference>
<dbReference type="SUPFAM" id="SSF54909">
    <property type="entry name" value="Dimeric alpha+beta barrel"/>
    <property type="match status" value="1"/>
</dbReference>
<accession>A0A410X311</accession>
<protein>
    <submittedName>
        <fullName evidence="3">Antibiotic biosynthesis monooxygenase</fullName>
    </submittedName>
</protein>
<dbReference type="InterPro" id="IPR011008">
    <property type="entry name" value="Dimeric_a/b-barrel"/>
</dbReference>
<sequence length="93" mass="10734">MYIAVNTIEVPNPPQMVEMFRKQAPNMKELQGFLGLEVWTDEQAIKVITKWENKEAFEAYTQSEVFKRSHGGHGGQEMKPKARLSYFEGETLI</sequence>
<dbReference type="Proteomes" id="UP000288943">
    <property type="component" value="Chromosome"/>
</dbReference>
<organism evidence="3 4">
    <name type="scientific">Paenibacillus chitinolyticus</name>
    <dbReference type="NCBI Taxonomy" id="79263"/>
    <lineage>
        <taxon>Bacteria</taxon>
        <taxon>Bacillati</taxon>
        <taxon>Bacillota</taxon>
        <taxon>Bacilli</taxon>
        <taxon>Bacillales</taxon>
        <taxon>Paenibacillaceae</taxon>
        <taxon>Paenibacillus</taxon>
    </lineage>
</organism>
<dbReference type="EMBL" id="JAMDMJ010000006">
    <property type="protein sequence ID" value="MCY9595248.1"/>
    <property type="molecule type" value="Genomic_DNA"/>
</dbReference>
<evidence type="ECO:0000313" key="3">
    <source>
        <dbReference type="EMBL" id="QAV20987.1"/>
    </source>
</evidence>
<evidence type="ECO:0000313" key="5">
    <source>
        <dbReference type="Proteomes" id="UP001527202"/>
    </source>
</evidence>
<dbReference type="PANTHER" id="PTHR34474:SF4">
    <property type="entry name" value="HEME OXYGENASE (STAPHYLOBILIN-PRODUCING) 1"/>
    <property type="match status" value="1"/>
</dbReference>
<dbReference type="Pfam" id="PF03992">
    <property type="entry name" value="ABM"/>
    <property type="match status" value="1"/>
</dbReference>
<dbReference type="Proteomes" id="UP001527202">
    <property type="component" value="Unassembled WGS sequence"/>
</dbReference>
<evidence type="ECO:0000313" key="4">
    <source>
        <dbReference type="Proteomes" id="UP000288943"/>
    </source>
</evidence>
<dbReference type="EMBL" id="CP026520">
    <property type="protein sequence ID" value="QAV20987.1"/>
    <property type="molecule type" value="Genomic_DNA"/>
</dbReference>
<dbReference type="InterPro" id="IPR007138">
    <property type="entry name" value="ABM_dom"/>
</dbReference>
<name>A0A410X311_9BACL</name>
<gene>
    <name evidence="2" type="ORF">M5X16_05610</name>
    <name evidence="3" type="ORF">PC41400_26280</name>
</gene>
<dbReference type="GeneID" id="95378301"/>
<dbReference type="GO" id="GO:0004497">
    <property type="term" value="F:monooxygenase activity"/>
    <property type="evidence" value="ECO:0007669"/>
    <property type="project" value="UniProtKB-KW"/>
</dbReference>
<dbReference type="AlphaFoldDB" id="A0A410X311"/>
<dbReference type="OrthoDB" id="384737at2"/>
<reference evidence="2 5" key="2">
    <citation type="submission" date="2022-05" db="EMBL/GenBank/DDBJ databases">
        <title>Genome Sequencing of Bee-Associated Microbes.</title>
        <authorList>
            <person name="Dunlap C."/>
        </authorList>
    </citation>
    <scope>NUCLEOTIDE SEQUENCE [LARGE SCALE GENOMIC DNA]</scope>
    <source>
        <strain evidence="2 5">NRRL B-23120</strain>
    </source>
</reference>